<name>A0A0D1YR78_9EURO</name>
<dbReference type="InterPro" id="IPR011989">
    <property type="entry name" value="ARM-like"/>
</dbReference>
<protein>
    <recommendedName>
        <fullName evidence="2">Protein kinase domain-containing protein</fullName>
    </recommendedName>
</protein>
<evidence type="ECO:0000256" key="1">
    <source>
        <dbReference type="SAM" id="MobiDB-lite"/>
    </source>
</evidence>
<dbReference type="HOGENOM" id="CLU_010392_1_2_1"/>
<dbReference type="InterPro" id="IPR011009">
    <property type="entry name" value="Kinase-like_dom_sf"/>
</dbReference>
<dbReference type="Gene3D" id="3.30.200.20">
    <property type="entry name" value="Phosphorylase Kinase, domain 1"/>
    <property type="match status" value="1"/>
</dbReference>
<feature type="region of interest" description="Disordered" evidence="1">
    <location>
        <begin position="546"/>
        <end position="572"/>
    </location>
</feature>
<evidence type="ECO:0000259" key="2">
    <source>
        <dbReference type="PROSITE" id="PS50011"/>
    </source>
</evidence>
<reference evidence="3 4" key="1">
    <citation type="submission" date="2015-01" db="EMBL/GenBank/DDBJ databases">
        <title>The Genome Sequence of Exophiala spinifera CBS89968.</title>
        <authorList>
            <consortium name="The Broad Institute Genomics Platform"/>
            <person name="Cuomo C."/>
            <person name="de Hoog S."/>
            <person name="Gorbushina A."/>
            <person name="Stielow B."/>
            <person name="Teixiera M."/>
            <person name="Abouelleil A."/>
            <person name="Chapman S.B."/>
            <person name="Priest M."/>
            <person name="Young S.K."/>
            <person name="Wortman J."/>
            <person name="Nusbaum C."/>
            <person name="Birren B."/>
        </authorList>
    </citation>
    <scope>NUCLEOTIDE SEQUENCE [LARGE SCALE GENOMIC DNA]</scope>
    <source>
        <strain evidence="3 4">CBS 89968</strain>
    </source>
</reference>
<evidence type="ECO:0000313" key="3">
    <source>
        <dbReference type="EMBL" id="KIW17761.1"/>
    </source>
</evidence>
<feature type="compositionally biased region" description="Low complexity" evidence="1">
    <location>
        <begin position="556"/>
        <end position="566"/>
    </location>
</feature>
<dbReference type="GO" id="GO:0005737">
    <property type="term" value="C:cytoplasm"/>
    <property type="evidence" value="ECO:0007669"/>
    <property type="project" value="TreeGrafter"/>
</dbReference>
<organism evidence="3 4">
    <name type="scientific">Exophiala spinifera</name>
    <dbReference type="NCBI Taxonomy" id="91928"/>
    <lineage>
        <taxon>Eukaryota</taxon>
        <taxon>Fungi</taxon>
        <taxon>Dikarya</taxon>
        <taxon>Ascomycota</taxon>
        <taxon>Pezizomycotina</taxon>
        <taxon>Eurotiomycetes</taxon>
        <taxon>Chaetothyriomycetidae</taxon>
        <taxon>Chaetothyriales</taxon>
        <taxon>Herpotrichiellaceae</taxon>
        <taxon>Exophiala</taxon>
    </lineage>
</organism>
<dbReference type="Gene3D" id="1.10.510.10">
    <property type="entry name" value="Transferase(Phosphotransferase) domain 1"/>
    <property type="match status" value="1"/>
</dbReference>
<dbReference type="PROSITE" id="PS50011">
    <property type="entry name" value="PROTEIN_KINASE_DOM"/>
    <property type="match status" value="1"/>
</dbReference>
<dbReference type="OrthoDB" id="447103at2759"/>
<dbReference type="GO" id="GO:0006409">
    <property type="term" value="P:tRNA export from nucleus"/>
    <property type="evidence" value="ECO:0007669"/>
    <property type="project" value="TreeGrafter"/>
</dbReference>
<dbReference type="InterPro" id="IPR051177">
    <property type="entry name" value="CIK-Related_Protein"/>
</dbReference>
<dbReference type="EMBL" id="KN847494">
    <property type="protein sequence ID" value="KIW17761.1"/>
    <property type="molecule type" value="Genomic_DNA"/>
</dbReference>
<accession>A0A0D1YR78</accession>
<dbReference type="Proteomes" id="UP000053328">
    <property type="component" value="Unassembled WGS sequence"/>
</dbReference>
<dbReference type="Gene3D" id="1.25.10.10">
    <property type="entry name" value="Leucine-rich Repeat Variant"/>
    <property type="match status" value="1"/>
</dbReference>
<dbReference type="VEuPathDB" id="FungiDB:PV08_04956"/>
<dbReference type="PANTHER" id="PTHR12984:SF3">
    <property type="entry name" value="N-TERMINAL KINASE-LIKE PROTEIN"/>
    <property type="match status" value="1"/>
</dbReference>
<feature type="compositionally biased region" description="Acidic residues" evidence="1">
    <location>
        <begin position="775"/>
        <end position="785"/>
    </location>
</feature>
<feature type="region of interest" description="Disordered" evidence="1">
    <location>
        <begin position="595"/>
        <end position="647"/>
    </location>
</feature>
<dbReference type="Pfam" id="PF00069">
    <property type="entry name" value="Pkinase"/>
    <property type="match status" value="1"/>
</dbReference>
<evidence type="ECO:0000313" key="4">
    <source>
        <dbReference type="Proteomes" id="UP000053328"/>
    </source>
</evidence>
<dbReference type="InterPro" id="IPR016024">
    <property type="entry name" value="ARM-type_fold"/>
</dbReference>
<gene>
    <name evidence="3" type="ORF">PV08_04956</name>
</gene>
<feature type="compositionally biased region" description="Polar residues" evidence="1">
    <location>
        <begin position="598"/>
        <end position="621"/>
    </location>
</feature>
<dbReference type="PANTHER" id="PTHR12984">
    <property type="entry name" value="SCY1-RELATED S/T PROTEIN KINASE-LIKE"/>
    <property type="match status" value="1"/>
</dbReference>
<dbReference type="GeneID" id="27332039"/>
<proteinExistence type="predicted"/>
<dbReference type="AlphaFoldDB" id="A0A0D1YR78"/>
<dbReference type="GO" id="GO:0005524">
    <property type="term" value="F:ATP binding"/>
    <property type="evidence" value="ECO:0007669"/>
    <property type="project" value="InterPro"/>
</dbReference>
<dbReference type="SUPFAM" id="SSF56112">
    <property type="entry name" value="Protein kinase-like (PK-like)"/>
    <property type="match status" value="1"/>
</dbReference>
<dbReference type="InterPro" id="IPR000719">
    <property type="entry name" value="Prot_kinase_dom"/>
</dbReference>
<dbReference type="GO" id="GO:0004672">
    <property type="term" value="F:protein kinase activity"/>
    <property type="evidence" value="ECO:0007669"/>
    <property type="project" value="InterPro"/>
</dbReference>
<dbReference type="RefSeq" id="XP_016237977.1">
    <property type="nucleotide sequence ID" value="XM_016379300.1"/>
</dbReference>
<feature type="compositionally biased region" description="Polar residues" evidence="1">
    <location>
        <begin position="629"/>
        <end position="647"/>
    </location>
</feature>
<dbReference type="SUPFAM" id="SSF48371">
    <property type="entry name" value="ARM repeat"/>
    <property type="match status" value="1"/>
</dbReference>
<sequence length="785" mass="84912">MDFLKSAVASAIAISSSFPVTIGDRIDAGESIWSLHNGVKKDDNTPCCLFTFDINKDKARLPLAKNAARKLRTLRHPGVIRVIDVVENETNIYIITEKVTPLSWHIKRQSLSEETIKWGLYSVSSTLKFINNDASSVHGAIRVSSVYTSESGEWKLGGFELLSSMNEDDAVIYTYGSLLPDSNRYAPPEVVNGGWSAIKRNPLGAPDAYGLGTLVFEAFNGSFMGSDQLGQPRRVPASMVQSYRRLVNANPKLRLPASHFVDQGKKTGGFFQTPLIHITEEADSLGLKSEEERDQFLAELDELTDDFPEEFFKMKILPELLKSVEFGGGGPGVFGAIMKIGLKMSDEEFESRLGPLIIRLFNSPDRAMRVCLLDNLPLMIDRISQKDVNNKIWPAMTTGFTDTAPVVREQTVKAVLLVISKLSDRIINGDLLRFLAKTANDEQPGIRTNTTICLGKIARNLGGSSRSKVLIAAFSRALRDPFVHARNAALMALNATIDVFTDDDCATKILPVICTVLVDKEKLIRDQANRTLDSYLHRVRKFASTMPDSALPPESAAATHTPAAPARMGNQNDTGWAGWAISSFTNKIAAARGEMAPTGTTNGSVPQTQSLPASGRATPSVNVVPEKPISSSSRIQPGTARSSTSQPPEIEYVFEDDATAAWGTMDEEGDNFFDASSNHSARPPSPGPAAAFDDGGEPDFAGWLAAQSKAKSKKQLPKGLTKTTATGGGALGVRPTGPPRAASAGVTVTSKRPAAPAVAKKEAKKEVPKPKEPDLNDDDWGADWE</sequence>
<feature type="compositionally biased region" description="Basic and acidic residues" evidence="1">
    <location>
        <begin position="759"/>
        <end position="774"/>
    </location>
</feature>
<feature type="domain" description="Protein kinase" evidence="2">
    <location>
        <begin position="1"/>
        <end position="312"/>
    </location>
</feature>
<keyword evidence="4" id="KW-1185">Reference proteome</keyword>
<feature type="region of interest" description="Disordered" evidence="1">
    <location>
        <begin position="674"/>
        <end position="785"/>
    </location>
</feature>
<dbReference type="STRING" id="91928.A0A0D1YR78"/>